<gene>
    <name evidence="2" type="ORF">ACFO0B_14180</name>
</gene>
<reference evidence="3" key="1">
    <citation type="journal article" date="2019" name="Int. J. Syst. Evol. Microbiol.">
        <title>The Global Catalogue of Microorganisms (GCM) 10K type strain sequencing project: providing services to taxonomists for standard genome sequencing and annotation.</title>
        <authorList>
            <consortium name="The Broad Institute Genomics Platform"/>
            <consortium name="The Broad Institute Genome Sequencing Center for Infectious Disease"/>
            <person name="Wu L."/>
            <person name="Ma J."/>
        </authorList>
    </citation>
    <scope>NUCLEOTIDE SEQUENCE [LARGE SCALE GENOMIC DNA]</scope>
    <source>
        <strain evidence="3">CGMCC 4.7330</strain>
    </source>
</reference>
<feature type="domain" description="HTH marR-type" evidence="1">
    <location>
        <begin position="15"/>
        <end position="151"/>
    </location>
</feature>
<evidence type="ECO:0000313" key="3">
    <source>
        <dbReference type="Proteomes" id="UP001595696"/>
    </source>
</evidence>
<dbReference type="EMBL" id="JBHSAX010000014">
    <property type="protein sequence ID" value="MFC3963139.1"/>
    <property type="molecule type" value="Genomic_DNA"/>
</dbReference>
<protein>
    <submittedName>
        <fullName evidence="2">MarR family winged helix-turn-helix transcriptional regulator</fullName>
    </submittedName>
</protein>
<dbReference type="SUPFAM" id="SSF46785">
    <property type="entry name" value="Winged helix' DNA-binding domain"/>
    <property type="match status" value="1"/>
</dbReference>
<dbReference type="InterPro" id="IPR000835">
    <property type="entry name" value="HTH_MarR-typ"/>
</dbReference>
<dbReference type="InterPro" id="IPR036390">
    <property type="entry name" value="WH_DNA-bd_sf"/>
</dbReference>
<sequence>MSSAVADHESSADGGPALFRLIRFWSRRWLDGTGPQLPDELRHTQHIQIVEAVAAATENGAEATVGTVAHLLGLDHSAAGRMVRDAGTDGYVSRIESAIDRRRTALRLTPRGTRLLTGAQQWQRRIFTELTADWSDEDRDRFAGYLHRLGAETER</sequence>
<dbReference type="InterPro" id="IPR036388">
    <property type="entry name" value="WH-like_DNA-bd_sf"/>
</dbReference>
<dbReference type="PANTHER" id="PTHR33164">
    <property type="entry name" value="TRANSCRIPTIONAL REGULATOR, MARR FAMILY"/>
    <property type="match status" value="1"/>
</dbReference>
<dbReference type="Proteomes" id="UP001595696">
    <property type="component" value="Unassembled WGS sequence"/>
</dbReference>
<dbReference type="RefSeq" id="WP_378612898.1">
    <property type="nucleotide sequence ID" value="NZ_JBHSAX010000014.1"/>
</dbReference>
<dbReference type="PROSITE" id="PS50995">
    <property type="entry name" value="HTH_MARR_2"/>
    <property type="match status" value="1"/>
</dbReference>
<organism evidence="2 3">
    <name type="scientific">Nocardia jiangsuensis</name>
    <dbReference type="NCBI Taxonomy" id="1691563"/>
    <lineage>
        <taxon>Bacteria</taxon>
        <taxon>Bacillati</taxon>
        <taxon>Actinomycetota</taxon>
        <taxon>Actinomycetes</taxon>
        <taxon>Mycobacteriales</taxon>
        <taxon>Nocardiaceae</taxon>
        <taxon>Nocardia</taxon>
    </lineage>
</organism>
<evidence type="ECO:0000313" key="2">
    <source>
        <dbReference type="EMBL" id="MFC3963139.1"/>
    </source>
</evidence>
<proteinExistence type="predicted"/>
<evidence type="ECO:0000259" key="1">
    <source>
        <dbReference type="PROSITE" id="PS50995"/>
    </source>
</evidence>
<accession>A0ABV8DTZ4</accession>
<dbReference type="InterPro" id="IPR039422">
    <property type="entry name" value="MarR/SlyA-like"/>
</dbReference>
<keyword evidence="3" id="KW-1185">Reference proteome</keyword>
<comment type="caution">
    <text evidence="2">The sequence shown here is derived from an EMBL/GenBank/DDBJ whole genome shotgun (WGS) entry which is preliminary data.</text>
</comment>
<dbReference type="PANTHER" id="PTHR33164:SF57">
    <property type="entry name" value="MARR-FAMILY TRANSCRIPTIONAL REGULATOR"/>
    <property type="match status" value="1"/>
</dbReference>
<name>A0ABV8DTZ4_9NOCA</name>
<dbReference type="SMART" id="SM00347">
    <property type="entry name" value="HTH_MARR"/>
    <property type="match status" value="1"/>
</dbReference>
<dbReference type="Gene3D" id="1.10.10.10">
    <property type="entry name" value="Winged helix-like DNA-binding domain superfamily/Winged helix DNA-binding domain"/>
    <property type="match status" value="1"/>
</dbReference>